<dbReference type="AlphaFoldDB" id="A0A821VZA9"/>
<protein>
    <recommendedName>
        <fullName evidence="3">Reverse transcriptase</fullName>
    </recommendedName>
</protein>
<gene>
    <name evidence="1" type="ORF">PMACD_LOCUS12663</name>
</gene>
<dbReference type="Proteomes" id="UP000663880">
    <property type="component" value="Unassembled WGS sequence"/>
</dbReference>
<organism evidence="1 2">
    <name type="scientific">Pieris macdunnoughi</name>
    <dbReference type="NCBI Taxonomy" id="345717"/>
    <lineage>
        <taxon>Eukaryota</taxon>
        <taxon>Metazoa</taxon>
        <taxon>Ecdysozoa</taxon>
        <taxon>Arthropoda</taxon>
        <taxon>Hexapoda</taxon>
        <taxon>Insecta</taxon>
        <taxon>Pterygota</taxon>
        <taxon>Neoptera</taxon>
        <taxon>Endopterygota</taxon>
        <taxon>Lepidoptera</taxon>
        <taxon>Glossata</taxon>
        <taxon>Ditrysia</taxon>
        <taxon>Papilionoidea</taxon>
        <taxon>Pieridae</taxon>
        <taxon>Pierinae</taxon>
        <taxon>Pieris</taxon>
    </lineage>
</organism>
<accession>A0A821VZA9</accession>
<name>A0A821VZA9_9NEOP</name>
<evidence type="ECO:0000313" key="2">
    <source>
        <dbReference type="Proteomes" id="UP000663880"/>
    </source>
</evidence>
<keyword evidence="2" id="KW-1185">Reference proteome</keyword>
<comment type="caution">
    <text evidence="1">The sequence shown here is derived from an EMBL/GenBank/DDBJ whole genome shotgun (WGS) entry which is preliminary data.</text>
</comment>
<dbReference type="OrthoDB" id="407509at2759"/>
<evidence type="ECO:0000313" key="1">
    <source>
        <dbReference type="EMBL" id="CAF4916870.1"/>
    </source>
</evidence>
<evidence type="ECO:0008006" key="3">
    <source>
        <dbReference type="Google" id="ProtNLM"/>
    </source>
</evidence>
<sequence length="135" mass="15051">MTENVTGGFTIANSLQRYRPFSDGWPADRCKPPLIKNVGSENLPEVTVAESQLAVRKLKNERAPGEHNVIPEMHKAARDKLYSALATLFTKCLIEGAVPSSWNNAIMKLIRKKGVLKKLDNYRPISLLSHNLQAL</sequence>
<reference evidence="1" key="1">
    <citation type="submission" date="2021-02" db="EMBL/GenBank/DDBJ databases">
        <authorList>
            <person name="Steward A R."/>
        </authorList>
    </citation>
    <scope>NUCLEOTIDE SEQUENCE</scope>
</reference>
<dbReference type="EMBL" id="CAJOBZ010000050">
    <property type="protein sequence ID" value="CAF4916870.1"/>
    <property type="molecule type" value="Genomic_DNA"/>
</dbReference>
<dbReference type="PANTHER" id="PTHR19446">
    <property type="entry name" value="REVERSE TRANSCRIPTASES"/>
    <property type="match status" value="1"/>
</dbReference>
<proteinExistence type="predicted"/>